<reference evidence="1" key="1">
    <citation type="submission" date="2022-08" db="EMBL/GenBank/DDBJ databases">
        <authorList>
            <person name="Deng Y."/>
            <person name="Han X.-F."/>
            <person name="Zhang Y.-Q."/>
        </authorList>
    </citation>
    <scope>NUCLEOTIDE SEQUENCE</scope>
    <source>
        <strain evidence="1">CPCC 203386</strain>
    </source>
</reference>
<name>A0ABT2H9I9_9MICO</name>
<sequence length="160" mass="19151">MNLKVLTNDLQSHLSGGLFQYRRKNSSLSDDDDKLLDDIIGWNTPRIAPVFNRVGFYLLDNKTAWYEFQMPSGRFVGIKYGKEWFDFQLSIHEADENPVGEEEWVMVKHLIKKGVLKWDKRWRDESYRRERKRQHIDSMKYVAQVKKRIRTKVEEKRKGG</sequence>
<comment type="caution">
    <text evidence="1">The sequence shown here is derived from an EMBL/GenBank/DDBJ whole genome shotgun (WGS) entry which is preliminary data.</text>
</comment>
<organism evidence="1 2">
    <name type="scientific">Herbiconiux daphne</name>
    <dbReference type="NCBI Taxonomy" id="2970914"/>
    <lineage>
        <taxon>Bacteria</taxon>
        <taxon>Bacillati</taxon>
        <taxon>Actinomycetota</taxon>
        <taxon>Actinomycetes</taxon>
        <taxon>Micrococcales</taxon>
        <taxon>Microbacteriaceae</taxon>
        <taxon>Herbiconiux</taxon>
    </lineage>
</organism>
<keyword evidence="2" id="KW-1185">Reference proteome</keyword>
<evidence type="ECO:0000313" key="2">
    <source>
        <dbReference type="Proteomes" id="UP001165586"/>
    </source>
</evidence>
<dbReference type="EMBL" id="JANLCJ010000084">
    <property type="protein sequence ID" value="MCS5736618.1"/>
    <property type="molecule type" value="Genomic_DNA"/>
</dbReference>
<proteinExistence type="predicted"/>
<protein>
    <submittedName>
        <fullName evidence="1">Uncharacterized protein</fullName>
    </submittedName>
</protein>
<dbReference type="Proteomes" id="UP001165586">
    <property type="component" value="Unassembled WGS sequence"/>
</dbReference>
<dbReference type="RefSeq" id="WP_259542666.1">
    <property type="nucleotide sequence ID" value="NZ_JANLCJ010000084.1"/>
</dbReference>
<gene>
    <name evidence="1" type="ORF">N1032_23090</name>
</gene>
<evidence type="ECO:0000313" key="1">
    <source>
        <dbReference type="EMBL" id="MCS5736618.1"/>
    </source>
</evidence>
<accession>A0ABT2H9I9</accession>